<sequence>MRYFDWRYFHRSLTGGGWSARTEAIMLTKGRAFNPPRLSIGDHLIALNKKLRHLNVILDTRLSFDKHVVTKNVAASAVALSRIMPKISGPCQWKSRLLGSMVKSLLLYGTPPPFGQLPLAPQRKNLGHRRG</sequence>
<dbReference type="EnsemblMetazoa" id="XM_008185631.1">
    <property type="protein sequence ID" value="XP_008183853.1"/>
    <property type="gene ID" value="LOC103309649"/>
</dbReference>
<reference evidence="2" key="1">
    <citation type="submission" date="2010-06" db="EMBL/GenBank/DDBJ databases">
        <authorList>
            <person name="Jiang H."/>
            <person name="Abraham K."/>
            <person name="Ali S."/>
            <person name="Alsbrooks S.L."/>
            <person name="Anim B.N."/>
            <person name="Anosike U.S."/>
            <person name="Attaway T."/>
            <person name="Bandaranaike D.P."/>
            <person name="Battles P.K."/>
            <person name="Bell S.N."/>
            <person name="Bell A.V."/>
            <person name="Beltran B."/>
            <person name="Bickham C."/>
            <person name="Bustamante Y."/>
            <person name="Caleb T."/>
            <person name="Canada A."/>
            <person name="Cardenas V."/>
            <person name="Carter K."/>
            <person name="Chacko J."/>
            <person name="Chandrabose M.N."/>
            <person name="Chavez D."/>
            <person name="Chavez A."/>
            <person name="Chen L."/>
            <person name="Chu H.-S."/>
            <person name="Claassen K.J."/>
            <person name="Cockrell R."/>
            <person name="Collins M."/>
            <person name="Cooper J.A."/>
            <person name="Cree A."/>
            <person name="Curry S.M."/>
            <person name="Da Y."/>
            <person name="Dao M.D."/>
            <person name="Das B."/>
            <person name="Davila M.-L."/>
            <person name="Davy-Carroll L."/>
            <person name="Denson S."/>
            <person name="Dinh H."/>
            <person name="Ebong V.E."/>
            <person name="Edwards J.R."/>
            <person name="Egan A."/>
            <person name="El-Daye J."/>
            <person name="Escobedo L."/>
            <person name="Fernandez S."/>
            <person name="Fernando P.R."/>
            <person name="Flagg N."/>
            <person name="Forbes L.D."/>
            <person name="Fowler R.G."/>
            <person name="Fu Q."/>
            <person name="Gabisi R.A."/>
            <person name="Ganer J."/>
            <person name="Garbino Pronczuk A."/>
            <person name="Garcia R.M."/>
            <person name="Garner T."/>
            <person name="Garrett T.E."/>
            <person name="Gonzalez D.A."/>
            <person name="Hamid H."/>
            <person name="Hawkins E.S."/>
            <person name="Hirani K."/>
            <person name="Hogues M.E."/>
            <person name="Hollins B."/>
            <person name="Hsiao C.-H."/>
            <person name="Jabil R."/>
            <person name="James M.L."/>
            <person name="Jhangiani S.N."/>
            <person name="Johnson B."/>
            <person name="Johnson Q."/>
            <person name="Joshi V."/>
            <person name="Kalu J.B."/>
            <person name="Kam C."/>
            <person name="Kashfia A."/>
            <person name="Keebler J."/>
            <person name="Kisamo H."/>
            <person name="Kovar C.L."/>
            <person name="Lago L.A."/>
            <person name="Lai C.-Y."/>
            <person name="Laidlaw J."/>
            <person name="Lara F."/>
            <person name="Le T.-K."/>
            <person name="Lee S.L."/>
            <person name="Legall F.H."/>
            <person name="Lemon S.J."/>
            <person name="Lewis L.R."/>
            <person name="Li B."/>
            <person name="Liu Y."/>
            <person name="Liu Y.-S."/>
            <person name="Lopez J."/>
            <person name="Lozado R.J."/>
            <person name="Lu J."/>
            <person name="Madu R.C."/>
            <person name="Maheshwari M."/>
            <person name="Maheshwari R."/>
            <person name="Malloy K."/>
            <person name="Martinez E."/>
            <person name="Mathew T."/>
            <person name="Mercado I.C."/>
            <person name="Mercado C."/>
            <person name="Meyer B."/>
            <person name="Montgomery K."/>
            <person name="Morgan M.B."/>
            <person name="Munidasa M."/>
            <person name="Nazareth L.V."/>
            <person name="Nelson J."/>
            <person name="Ng B.M."/>
            <person name="Nguyen N.B."/>
            <person name="Nguyen P.Q."/>
            <person name="Nguyen T."/>
            <person name="Obregon M."/>
            <person name="Okwuonu G.O."/>
            <person name="Onwere C.G."/>
            <person name="Orozco G."/>
            <person name="Parra A."/>
            <person name="Patel S."/>
            <person name="Patil S."/>
            <person name="Perez A."/>
            <person name="Perez Y."/>
            <person name="Pham C."/>
            <person name="Primus E.L."/>
            <person name="Pu L.-L."/>
            <person name="Puazo M."/>
            <person name="Qin X."/>
            <person name="Quiroz J.B."/>
            <person name="Reese J."/>
            <person name="Richards S."/>
            <person name="Rives C.M."/>
            <person name="Robberts R."/>
            <person name="Ruiz S.J."/>
            <person name="Ruiz M.J."/>
            <person name="Santibanez J."/>
            <person name="Schneider B.W."/>
            <person name="Sisson I."/>
            <person name="Smith M."/>
            <person name="Sodergren E."/>
            <person name="Song X.-Z."/>
            <person name="Song B.B."/>
            <person name="Summersgill H."/>
            <person name="Thelus R."/>
            <person name="Thornton R.D."/>
            <person name="Trejos Z.Y."/>
            <person name="Usmani K."/>
            <person name="Vattathil S."/>
            <person name="Villasana D."/>
            <person name="Walker D.L."/>
            <person name="Wang S."/>
            <person name="Wang K."/>
            <person name="White C.S."/>
            <person name="Williams A.C."/>
            <person name="Williamson J."/>
            <person name="Wilson K."/>
            <person name="Woghiren I.O."/>
            <person name="Woodworth J.R."/>
            <person name="Worley K.C."/>
            <person name="Wright R.A."/>
            <person name="Wu W."/>
            <person name="Young L."/>
            <person name="Zhang L."/>
            <person name="Zhang J."/>
            <person name="Zhu Y."/>
            <person name="Muzny D.M."/>
            <person name="Weinstock G."/>
            <person name="Gibbs R.A."/>
        </authorList>
    </citation>
    <scope>NUCLEOTIDE SEQUENCE [LARGE SCALE GENOMIC DNA]</scope>
    <source>
        <strain evidence="2">LSR1</strain>
    </source>
</reference>
<organism evidence="1 2">
    <name type="scientific">Acyrthosiphon pisum</name>
    <name type="common">Pea aphid</name>
    <dbReference type="NCBI Taxonomy" id="7029"/>
    <lineage>
        <taxon>Eukaryota</taxon>
        <taxon>Metazoa</taxon>
        <taxon>Ecdysozoa</taxon>
        <taxon>Arthropoda</taxon>
        <taxon>Hexapoda</taxon>
        <taxon>Insecta</taxon>
        <taxon>Pterygota</taxon>
        <taxon>Neoptera</taxon>
        <taxon>Paraneoptera</taxon>
        <taxon>Hemiptera</taxon>
        <taxon>Sternorrhyncha</taxon>
        <taxon>Aphidomorpha</taxon>
        <taxon>Aphidoidea</taxon>
        <taxon>Aphididae</taxon>
        <taxon>Macrosiphini</taxon>
        <taxon>Acyrthosiphon</taxon>
    </lineage>
</organism>
<keyword evidence="2" id="KW-1185">Reference proteome</keyword>
<dbReference type="OrthoDB" id="411823at2759"/>
<protein>
    <submittedName>
        <fullName evidence="1">Uncharacterized protein</fullName>
    </submittedName>
</protein>
<dbReference type="RefSeq" id="XP_008183853.1">
    <property type="nucleotide sequence ID" value="XM_008185631.1"/>
</dbReference>
<name>A0A8R2F9C5_ACYPI</name>
<reference evidence="1" key="2">
    <citation type="submission" date="2022-06" db="UniProtKB">
        <authorList>
            <consortium name="EnsemblMetazoa"/>
        </authorList>
    </citation>
    <scope>IDENTIFICATION</scope>
</reference>
<dbReference type="AlphaFoldDB" id="A0A8R2F9C5"/>
<proteinExistence type="predicted"/>
<accession>A0A8R2F9C5</accession>
<dbReference type="Proteomes" id="UP000007819">
    <property type="component" value="Chromosome X"/>
</dbReference>
<evidence type="ECO:0000313" key="2">
    <source>
        <dbReference type="Proteomes" id="UP000007819"/>
    </source>
</evidence>
<dbReference type="GeneID" id="103309649"/>
<evidence type="ECO:0000313" key="1">
    <source>
        <dbReference type="EnsemblMetazoa" id="XP_008183853.1"/>
    </source>
</evidence>
<dbReference type="KEGG" id="api:103309649"/>